<organism evidence="3 4">
    <name type="scientific">Xenopus tropicalis</name>
    <name type="common">Western clawed frog</name>
    <name type="synonym">Silurana tropicalis</name>
    <dbReference type="NCBI Taxonomy" id="8364"/>
    <lineage>
        <taxon>Eukaryota</taxon>
        <taxon>Metazoa</taxon>
        <taxon>Chordata</taxon>
        <taxon>Craniata</taxon>
        <taxon>Vertebrata</taxon>
        <taxon>Euteleostomi</taxon>
        <taxon>Amphibia</taxon>
        <taxon>Batrachia</taxon>
        <taxon>Anura</taxon>
        <taxon>Pipoidea</taxon>
        <taxon>Pipidae</taxon>
        <taxon>Xenopodinae</taxon>
        <taxon>Xenopus</taxon>
        <taxon>Silurana</taxon>
    </lineage>
</organism>
<protein>
    <submittedName>
        <fullName evidence="4 5">Uncharacterized protein LOC100498229 isoform X1</fullName>
    </submittedName>
</protein>
<feature type="region of interest" description="Disordered" evidence="1">
    <location>
        <begin position="701"/>
        <end position="751"/>
    </location>
</feature>
<feature type="region of interest" description="Disordered" evidence="1">
    <location>
        <begin position="609"/>
        <end position="636"/>
    </location>
</feature>
<name>A0A8J0QYB0_XENTR</name>
<evidence type="ECO:0000313" key="4">
    <source>
        <dbReference type="RefSeq" id="XP_002941650.3"/>
    </source>
</evidence>
<dbReference type="Proteomes" id="UP000008143">
    <property type="component" value="Chromosome 3"/>
</dbReference>
<gene>
    <name evidence="4 5 6" type="primary">LOC100498229</name>
</gene>
<evidence type="ECO:0000313" key="6">
    <source>
        <dbReference type="Xenbase" id="XB-GENE-29084103"/>
    </source>
</evidence>
<dbReference type="Xenbase" id="XB-GENE-29084103">
    <property type="gene designation" value="LOC100498229"/>
</dbReference>
<keyword evidence="3" id="KW-1185">Reference proteome</keyword>
<dbReference type="KEGG" id="xtr:100498229"/>
<dbReference type="Pfam" id="PF15057">
    <property type="entry name" value="DUF4537"/>
    <property type="match status" value="1"/>
</dbReference>
<accession>A0A8J0QYB0</accession>
<dbReference type="AGR" id="Xenbase:XB-GENE-29084103"/>
<dbReference type="OrthoDB" id="6241467at2759"/>
<evidence type="ECO:0000313" key="5">
    <source>
        <dbReference type="RefSeq" id="XP_031754383.1"/>
    </source>
</evidence>
<proteinExistence type="predicted"/>
<evidence type="ECO:0000313" key="3">
    <source>
        <dbReference type="Proteomes" id="UP000008143"/>
    </source>
</evidence>
<sequence length="792" mass="90376">MAAALHHMGCSLPDFPSAHDGDVTFVIGTLDGDPVKFNLLKEYVSKALYNLANGFPPSSFSLIHVSHKITRWCDHAVTCTPETVSQALSWVHTLENESNDLLTEALAAAFEGTACHTVYLVIDSLPGRVLQEIYSVTARHRAAPSVCVVYLLGEPYSSQVQGSFRMIRLHPSRPALEVTNHCSLLRPSCCSAPCASSLLPPSVHSEVRIPPVRCSFTTKEPPITRLAKEDNRSPCPEAVSLLRGARVLARRDTDGYYYLGHIAHEVEGSEGHFLIEFEKCRLLKGKAQFRMQETPVCDIVHYEDARWRPLAPGDHVLAPLESNMEQYGPGTVLQGTESRDCHGLAYESSGVLVTFWNGKTKRIPPGLAVWISQHLSDRITLELHVPPDIRKKFAESLPGYPFLSLPSPSQEMPSPACASGSQACMYCGPKQGLCKRCCELDEHWATIRKSLGEISKMAKERTNPKREKQDAQLHMPNPKERGGASRRGLRETRQKHKAESLSPVLKENGTCVRDNLPKSAPVKSKEASTITSTYKPLSRRPGNRTLLQETLHSINKAMKEDQLALEAAIRERRPRTVPLVQSHELYSQRTQEVVERKEGAKVDLWRMEAEQRQRRREEKIQEMEQREEMMQEGRRFRSEKRIQLDLERKQDEVGLEAQRAESRRAAAKGRSIKQEAALETERRKEDQRVQFWTEHRQQREELDQERALRSMEQEGNRQRLLQSRREAQERRAESDIQEQHRQQQLQEGTKRRVSKRLEQFYRKVEQESQRDLEMLKQLKEHNLQTLHSAIVQ</sequence>
<dbReference type="PANTHER" id="PTHR14343">
    <property type="entry name" value="VWFA DOMAIN-CONTAINING PROTEIN"/>
    <property type="match status" value="1"/>
</dbReference>
<evidence type="ECO:0000256" key="1">
    <source>
        <dbReference type="SAM" id="MobiDB-lite"/>
    </source>
</evidence>
<feature type="compositionally biased region" description="Basic and acidic residues" evidence="1">
    <location>
        <begin position="654"/>
        <end position="664"/>
    </location>
</feature>
<feature type="region of interest" description="Disordered" evidence="1">
    <location>
        <begin position="654"/>
        <end position="689"/>
    </location>
</feature>
<feature type="compositionally biased region" description="Basic and acidic residues" evidence="1">
    <location>
        <begin position="679"/>
        <end position="689"/>
    </location>
</feature>
<reference evidence="4 5" key="1">
    <citation type="submission" date="2025-04" db="UniProtKB">
        <authorList>
            <consortium name="RefSeq"/>
        </authorList>
    </citation>
    <scope>IDENTIFICATION</scope>
    <source>
        <strain evidence="4 5">Nigerian</strain>
        <tissue evidence="4 5">Liver and blood</tissue>
    </source>
</reference>
<feature type="domain" description="DUF4537" evidence="2">
    <location>
        <begin position="244"/>
        <end position="375"/>
    </location>
</feature>
<evidence type="ECO:0000259" key="2">
    <source>
        <dbReference type="Pfam" id="PF15057"/>
    </source>
</evidence>
<dbReference type="RefSeq" id="XP_031754383.1">
    <property type="nucleotide sequence ID" value="XM_031898523.1"/>
</dbReference>
<feature type="region of interest" description="Disordered" evidence="1">
    <location>
        <begin position="458"/>
        <end position="541"/>
    </location>
</feature>
<dbReference type="PANTHER" id="PTHR14343:SF4">
    <property type="entry name" value="DUF4537 DOMAIN-CONTAINING PROTEIN"/>
    <property type="match status" value="1"/>
</dbReference>
<dbReference type="AlphaFoldDB" id="A0A8J0QYB0"/>
<dbReference type="RefSeq" id="XP_002941650.3">
    <property type="nucleotide sequence ID" value="XM_002941604.5"/>
</dbReference>
<dbReference type="OMA" id="KASAWNA"/>
<dbReference type="GeneID" id="100498229"/>
<feature type="compositionally biased region" description="Basic and acidic residues" evidence="1">
    <location>
        <begin position="458"/>
        <end position="492"/>
    </location>
</feature>
<feature type="compositionally biased region" description="Basic and acidic residues" evidence="1">
    <location>
        <begin position="701"/>
        <end position="741"/>
    </location>
</feature>
<dbReference type="InterPro" id="IPR032770">
    <property type="entry name" value="DUF4537"/>
</dbReference>
<dbReference type="Gene3D" id="2.30.30.140">
    <property type="match status" value="1"/>
</dbReference>